<feature type="signal peptide" evidence="1">
    <location>
        <begin position="1"/>
        <end position="18"/>
    </location>
</feature>
<reference evidence="3" key="1">
    <citation type="journal article" date="2017" name="Genome Biol.">
        <title>Comparative genomics reveals high biological diversity and specific adaptations in the industrially and medically important fungal genus Aspergillus.</title>
        <authorList>
            <person name="de Vries R.P."/>
            <person name="Riley R."/>
            <person name="Wiebenga A."/>
            <person name="Aguilar-Osorio G."/>
            <person name="Amillis S."/>
            <person name="Uchima C.A."/>
            <person name="Anderluh G."/>
            <person name="Asadollahi M."/>
            <person name="Askin M."/>
            <person name="Barry K."/>
            <person name="Battaglia E."/>
            <person name="Bayram O."/>
            <person name="Benocci T."/>
            <person name="Braus-Stromeyer S.A."/>
            <person name="Caldana C."/>
            <person name="Canovas D."/>
            <person name="Cerqueira G.C."/>
            <person name="Chen F."/>
            <person name="Chen W."/>
            <person name="Choi C."/>
            <person name="Clum A."/>
            <person name="Dos Santos R.A."/>
            <person name="Damasio A.R."/>
            <person name="Diallinas G."/>
            <person name="Emri T."/>
            <person name="Fekete E."/>
            <person name="Flipphi M."/>
            <person name="Freyberg S."/>
            <person name="Gallo A."/>
            <person name="Gournas C."/>
            <person name="Habgood R."/>
            <person name="Hainaut M."/>
            <person name="Harispe M.L."/>
            <person name="Henrissat B."/>
            <person name="Hilden K.S."/>
            <person name="Hope R."/>
            <person name="Hossain A."/>
            <person name="Karabika E."/>
            <person name="Karaffa L."/>
            <person name="Karanyi Z."/>
            <person name="Krasevec N."/>
            <person name="Kuo A."/>
            <person name="Kusch H."/>
            <person name="LaButti K."/>
            <person name="Lagendijk E.L."/>
            <person name="Lapidus A."/>
            <person name="Levasseur A."/>
            <person name="Lindquist E."/>
            <person name="Lipzen A."/>
            <person name="Logrieco A.F."/>
            <person name="MacCabe A."/>
            <person name="Maekelae M.R."/>
            <person name="Malavazi I."/>
            <person name="Melin P."/>
            <person name="Meyer V."/>
            <person name="Mielnichuk N."/>
            <person name="Miskei M."/>
            <person name="Molnar A.P."/>
            <person name="Mule G."/>
            <person name="Ngan C.Y."/>
            <person name="Orejas M."/>
            <person name="Orosz E."/>
            <person name="Ouedraogo J.P."/>
            <person name="Overkamp K.M."/>
            <person name="Park H.-S."/>
            <person name="Perrone G."/>
            <person name="Piumi F."/>
            <person name="Punt P.J."/>
            <person name="Ram A.F."/>
            <person name="Ramon A."/>
            <person name="Rauscher S."/>
            <person name="Record E."/>
            <person name="Riano-Pachon D.M."/>
            <person name="Robert V."/>
            <person name="Roehrig J."/>
            <person name="Ruller R."/>
            <person name="Salamov A."/>
            <person name="Salih N.S."/>
            <person name="Samson R.A."/>
            <person name="Sandor E."/>
            <person name="Sanguinetti M."/>
            <person name="Schuetze T."/>
            <person name="Sepcic K."/>
            <person name="Shelest E."/>
            <person name="Sherlock G."/>
            <person name="Sophianopoulou V."/>
            <person name="Squina F.M."/>
            <person name="Sun H."/>
            <person name="Susca A."/>
            <person name="Todd R.B."/>
            <person name="Tsang A."/>
            <person name="Unkles S.E."/>
            <person name="van de Wiele N."/>
            <person name="van Rossen-Uffink D."/>
            <person name="Oliveira J.V."/>
            <person name="Vesth T.C."/>
            <person name="Visser J."/>
            <person name="Yu J.-H."/>
            <person name="Zhou M."/>
            <person name="Andersen M.R."/>
            <person name="Archer D.B."/>
            <person name="Baker S.E."/>
            <person name="Benoit I."/>
            <person name="Brakhage A.A."/>
            <person name="Braus G.H."/>
            <person name="Fischer R."/>
            <person name="Frisvad J.C."/>
            <person name="Goldman G.H."/>
            <person name="Houbraken J."/>
            <person name="Oakley B."/>
            <person name="Pocsi I."/>
            <person name="Scazzocchio C."/>
            <person name="Seiboth B."/>
            <person name="vanKuyk P.A."/>
            <person name="Wortman J."/>
            <person name="Dyer P.S."/>
            <person name="Grigoriev I.V."/>
        </authorList>
    </citation>
    <scope>NUCLEOTIDE SEQUENCE [LARGE SCALE GENOMIC DNA]</scope>
    <source>
        <strain evidence="3">CBS 506.65</strain>
    </source>
</reference>
<dbReference type="OrthoDB" id="3485059at2759"/>
<keyword evidence="1" id="KW-0732">Signal</keyword>
<dbReference type="EMBL" id="KV878341">
    <property type="protein sequence ID" value="OJJ47253.1"/>
    <property type="molecule type" value="Genomic_DNA"/>
</dbReference>
<keyword evidence="3" id="KW-1185">Reference proteome</keyword>
<proteinExistence type="predicted"/>
<sequence length="175" mass="17673">MLAKSLVAALLAASLASASPVTKRDAATVLSDLETILTEVEAVETAFADWDGDALGALTLLTYYDDLSSDLETAITDTEATSTLSTSDSSSITSEVETLGPSILAALAAIVAKESDAAAAGIQSTLLSSLETLESETNTLGADLEAIATTTDAETIASVLTEVDAAFSSAIAAYS</sequence>
<evidence type="ECO:0008006" key="4">
    <source>
        <dbReference type="Google" id="ProtNLM"/>
    </source>
</evidence>
<evidence type="ECO:0000256" key="1">
    <source>
        <dbReference type="SAM" id="SignalP"/>
    </source>
</evidence>
<feature type="chain" id="PRO_5013199870" description="Hydrophobic surface binding protein A" evidence="1">
    <location>
        <begin position="19"/>
        <end position="175"/>
    </location>
</feature>
<dbReference type="GO" id="GO:0005576">
    <property type="term" value="C:extracellular region"/>
    <property type="evidence" value="ECO:0007669"/>
    <property type="project" value="TreeGrafter"/>
</dbReference>
<organism evidence="2 3">
    <name type="scientific">Penicilliopsis zonata CBS 506.65</name>
    <dbReference type="NCBI Taxonomy" id="1073090"/>
    <lineage>
        <taxon>Eukaryota</taxon>
        <taxon>Fungi</taxon>
        <taxon>Dikarya</taxon>
        <taxon>Ascomycota</taxon>
        <taxon>Pezizomycotina</taxon>
        <taxon>Eurotiomycetes</taxon>
        <taxon>Eurotiomycetidae</taxon>
        <taxon>Eurotiales</taxon>
        <taxon>Aspergillaceae</taxon>
        <taxon>Penicilliopsis</taxon>
    </lineage>
</organism>
<dbReference type="Pfam" id="PF12296">
    <property type="entry name" value="HsbA"/>
    <property type="match status" value="1"/>
</dbReference>
<dbReference type="Gene3D" id="1.20.1280.140">
    <property type="match status" value="1"/>
</dbReference>
<dbReference type="InterPro" id="IPR021054">
    <property type="entry name" value="Cell_wall_mannoprotein_1"/>
</dbReference>
<dbReference type="Proteomes" id="UP000184188">
    <property type="component" value="Unassembled WGS sequence"/>
</dbReference>
<protein>
    <recommendedName>
        <fullName evidence="4">Hydrophobic surface binding protein A</fullName>
    </recommendedName>
</protein>
<dbReference type="PANTHER" id="PTHR38123">
    <property type="entry name" value="CELL WALL SERINE-THREONINE-RICH GALACTOMANNOPROTEIN MP1 (AFU_ORTHOLOGUE AFUA_4G03240)"/>
    <property type="match status" value="1"/>
</dbReference>
<dbReference type="GeneID" id="34612237"/>
<dbReference type="PANTHER" id="PTHR38123:SF1">
    <property type="entry name" value="HYDROPHOBIC SURFACE BINDING PROTEIN"/>
    <property type="match status" value="1"/>
</dbReference>
<name>A0A1L9SJI2_9EURO</name>
<evidence type="ECO:0000313" key="2">
    <source>
        <dbReference type="EMBL" id="OJJ47253.1"/>
    </source>
</evidence>
<evidence type="ECO:0000313" key="3">
    <source>
        <dbReference type="Proteomes" id="UP000184188"/>
    </source>
</evidence>
<accession>A0A1L9SJI2</accession>
<dbReference type="VEuPathDB" id="FungiDB:ASPZODRAFT_151775"/>
<gene>
    <name evidence="2" type="ORF">ASPZODRAFT_151775</name>
</gene>
<dbReference type="RefSeq" id="XP_022581763.1">
    <property type="nucleotide sequence ID" value="XM_022725772.1"/>
</dbReference>
<dbReference type="AlphaFoldDB" id="A0A1L9SJI2"/>